<gene>
    <name evidence="3" type="ORF">GCM10008025_06370</name>
</gene>
<keyword evidence="4" id="KW-1185">Reference proteome</keyword>
<dbReference type="RefSeq" id="WP_188383236.1">
    <property type="nucleotide sequence ID" value="NZ_BMEY01000002.1"/>
</dbReference>
<dbReference type="PANTHER" id="PTHR43581:SF2">
    <property type="entry name" value="EXCINUCLEASE ATPASE SUBUNIT"/>
    <property type="match status" value="1"/>
</dbReference>
<sequence>MKILYFWFNEYKKVKDFEANFGSEYLFGFEYNNHTISVEDNKVYIKDFFKIKSKESKNPKVDISAIVGENGSGKSTILEFLSEIMNSENNENIDSEYILIYTIDERLHFSTNINKKIIFRNNSSKYIIFCNTPINLHGHLTLIFSNVFDAKSIGMHSEEEGIHYRNITTNFLMSQFYELSQFLISELEKQVYFVHEYKDQLNIQNLMTVPDKIFIKASLNENSIIYTDELEDVMYLIRTKNFTDDFFDYKKSNKFYSDMLSNSLIAYFAQIDNLFEKNNITLIGTYYKDLLYGFSKEKHNNIFDAVYRQLEEELSEYYYNDLPNKTIESLLASLKELKESFELFIDYFMNMKFNSSDNSLYIYTYSLETKEFISLYKNAFAGIDCLEFTWSDMSSGEYGMLSLFSRFHSILEALKRDEEILSKDEYFSKNKLPFIIEEGKLKYENVSVSFPTSFLLLIDEGDLYFHPQWQKDWLNYFIKLVNLLFEGEVQIILTTHSPFVLSDFPNTNVVFLKRDNNSSYLPDSIEGSPKTFASNIIELFSNSFFINDGLIGSFAKEKVNNFIQSLLQLSPEDVYNNQDELKKFIDLIGEPLIRNKILQIYHGKLELHNENHKDLGKRIQVLERELENLKNIRRNITND</sequence>
<feature type="coiled-coil region" evidence="1">
    <location>
        <begin position="605"/>
        <end position="639"/>
    </location>
</feature>
<dbReference type="EMBL" id="BMEY01000002">
    <property type="protein sequence ID" value="GGA65236.1"/>
    <property type="molecule type" value="Genomic_DNA"/>
</dbReference>
<dbReference type="Pfam" id="PF13175">
    <property type="entry name" value="AAA_15"/>
    <property type="match status" value="1"/>
</dbReference>
<keyword evidence="1" id="KW-0175">Coiled coil</keyword>
<comment type="caution">
    <text evidence="3">The sequence shown here is derived from an EMBL/GenBank/DDBJ whole genome shotgun (WGS) entry which is preliminary data.</text>
</comment>
<dbReference type="InterPro" id="IPR041685">
    <property type="entry name" value="AAA_GajA/Old/RecF-like"/>
</dbReference>
<evidence type="ECO:0000259" key="2">
    <source>
        <dbReference type="Pfam" id="PF13175"/>
    </source>
</evidence>
<name>A0A916W4C8_9BACI</name>
<accession>A0A916W4C8</accession>
<evidence type="ECO:0000313" key="4">
    <source>
        <dbReference type="Proteomes" id="UP000613512"/>
    </source>
</evidence>
<feature type="domain" description="Endonuclease GajA/Old nuclease/RecF-like AAA" evidence="2">
    <location>
        <begin position="42"/>
        <end position="500"/>
    </location>
</feature>
<reference evidence="3" key="2">
    <citation type="submission" date="2020-09" db="EMBL/GenBank/DDBJ databases">
        <authorList>
            <person name="Sun Q."/>
            <person name="Zhou Y."/>
        </authorList>
    </citation>
    <scope>NUCLEOTIDE SEQUENCE</scope>
    <source>
        <strain evidence="3">CGMCC 1.12408</strain>
    </source>
</reference>
<dbReference type="Gene3D" id="3.40.50.300">
    <property type="entry name" value="P-loop containing nucleotide triphosphate hydrolases"/>
    <property type="match status" value="1"/>
</dbReference>
<dbReference type="PANTHER" id="PTHR43581">
    <property type="entry name" value="ATP/GTP PHOSPHATASE"/>
    <property type="match status" value="1"/>
</dbReference>
<evidence type="ECO:0000313" key="3">
    <source>
        <dbReference type="EMBL" id="GGA65236.1"/>
    </source>
</evidence>
<evidence type="ECO:0000256" key="1">
    <source>
        <dbReference type="SAM" id="Coils"/>
    </source>
</evidence>
<dbReference type="SUPFAM" id="SSF52540">
    <property type="entry name" value="P-loop containing nucleoside triphosphate hydrolases"/>
    <property type="match status" value="2"/>
</dbReference>
<dbReference type="InterPro" id="IPR051396">
    <property type="entry name" value="Bact_Antivir_Def_Nuclease"/>
</dbReference>
<dbReference type="AlphaFoldDB" id="A0A916W4C8"/>
<dbReference type="Proteomes" id="UP000613512">
    <property type="component" value="Unassembled WGS sequence"/>
</dbReference>
<reference evidence="3" key="1">
    <citation type="journal article" date="2014" name="Int. J. Syst. Evol. Microbiol.">
        <title>Complete genome sequence of Corynebacterium casei LMG S-19264T (=DSM 44701T), isolated from a smear-ripened cheese.</title>
        <authorList>
            <consortium name="US DOE Joint Genome Institute (JGI-PGF)"/>
            <person name="Walter F."/>
            <person name="Albersmeier A."/>
            <person name="Kalinowski J."/>
            <person name="Ruckert C."/>
        </authorList>
    </citation>
    <scope>NUCLEOTIDE SEQUENCE</scope>
    <source>
        <strain evidence="3">CGMCC 1.12408</strain>
    </source>
</reference>
<proteinExistence type="predicted"/>
<organism evidence="3 4">
    <name type="scientific">Ornithinibacillus halotolerans</name>
    <dbReference type="NCBI Taxonomy" id="1274357"/>
    <lineage>
        <taxon>Bacteria</taxon>
        <taxon>Bacillati</taxon>
        <taxon>Bacillota</taxon>
        <taxon>Bacilli</taxon>
        <taxon>Bacillales</taxon>
        <taxon>Bacillaceae</taxon>
        <taxon>Ornithinibacillus</taxon>
    </lineage>
</organism>
<dbReference type="InterPro" id="IPR027417">
    <property type="entry name" value="P-loop_NTPase"/>
</dbReference>
<protein>
    <recommendedName>
        <fullName evidence="2">Endonuclease GajA/Old nuclease/RecF-like AAA domain-containing protein</fullName>
    </recommendedName>
</protein>